<protein>
    <submittedName>
        <fullName evidence="3">Uncharacterized protein</fullName>
    </submittedName>
</protein>
<sequence length="875" mass="97281">MTSRRSNSRDSDSVRTRTGSANAERIRSGDVSDALAEVLCEETQLPRPSTKGAKDPEGEKSVARVKSSSPTGSEGHDRPPKKAKTNGSDRHFGVSGEVAIAKPFHWQFSLSKDCPIMEDLDSVAHLVRHFKPAGCALPSLRNMTEREAYVKMVVAHAKVGLKMAQDRERANAAQLTTAEKLGNQAASLEDRLRVVSNERKSPLEQVSFLEAKVESSANKFFDNLRRATREAKKTMADSYMDVLVSLKEKWETKKAATDCEARLREVVANIDLLNEIMSNNLLASDELLRLRAKEIELLSEVDVMATSDFSVGKLDLPQISEDLPEDFFDKFPSVADDVAKCSGDRFEDASFVALVGGVGRGRGLDQGPGFWSTIAVMRFSDTRSLEIESIGSEIKRLSKELEATKREGKKDAEKIEALTEDWRRVHLENEALTSQMVAQRAKIAALEVERDRDIHRASRIARRDIAAKYREVLESLKGRWASKKKEVSAEIQLQEVTANIDLLNELRDGGLTVDAELARLKGMEGDCEDLVALAAVPDWNMTSRRSNSRDSDRVQTRTDSANAERIRRWAKDPEGEKFVAHVKSSSSSGSEGRDHPPKKAKMNGSDRRLGVSGEAAVAPFHWQFSYSKDCPITEDPDSVAHLAMEANNEFAATLEKRMQDVPRSDELYEIKKVVCELNLGLKMTQDQERANAAQLATAEKLGNQAASLQARLRVVSNERKSALEQVSFLEAKVESSANKFFDDLRRATREAKKTMADSYLDVLVSLKEKWEKKKAATDCEAHLREVVANIDLLKEIMINNLLASDELLRLRAKEIELLSEVDVMATSGFSVGKLDLPQISEDLPEDFFDKVPSVADDVAKCTGDRFEDGEFSIEG</sequence>
<feature type="region of interest" description="Disordered" evidence="2">
    <location>
        <begin position="542"/>
        <end position="609"/>
    </location>
</feature>
<name>A0ABQ7ALU5_BRACR</name>
<feature type="coiled-coil region" evidence="1">
    <location>
        <begin position="698"/>
        <end position="732"/>
    </location>
</feature>
<reference evidence="3 4" key="1">
    <citation type="journal article" date="2020" name="BMC Genomics">
        <title>Intraspecific diversification of the crop wild relative Brassica cretica Lam. using demographic model selection.</title>
        <authorList>
            <person name="Kioukis A."/>
            <person name="Michalopoulou V.A."/>
            <person name="Briers L."/>
            <person name="Pirintsos S."/>
            <person name="Studholme D.J."/>
            <person name="Pavlidis P."/>
            <person name="Sarris P.F."/>
        </authorList>
    </citation>
    <scope>NUCLEOTIDE SEQUENCE [LARGE SCALE GENOMIC DNA]</scope>
    <source>
        <strain evidence="4">cv. PFS-1207/04</strain>
    </source>
</reference>
<accession>A0ABQ7ALU5</accession>
<evidence type="ECO:0000313" key="4">
    <source>
        <dbReference type="Proteomes" id="UP000266723"/>
    </source>
</evidence>
<comment type="caution">
    <text evidence="3">The sequence shown here is derived from an EMBL/GenBank/DDBJ whole genome shotgun (WGS) entry which is preliminary data.</text>
</comment>
<keyword evidence="4" id="KW-1185">Reference proteome</keyword>
<proteinExistence type="predicted"/>
<evidence type="ECO:0000256" key="2">
    <source>
        <dbReference type="SAM" id="MobiDB-lite"/>
    </source>
</evidence>
<feature type="region of interest" description="Disordered" evidence="2">
    <location>
        <begin position="1"/>
        <end position="91"/>
    </location>
</feature>
<feature type="compositionally biased region" description="Basic and acidic residues" evidence="2">
    <location>
        <begin position="52"/>
        <end position="62"/>
    </location>
</feature>
<feature type="coiled-coil region" evidence="1">
    <location>
        <begin position="387"/>
        <end position="449"/>
    </location>
</feature>
<dbReference type="Pfam" id="PF07794">
    <property type="entry name" value="DUF1633"/>
    <property type="match status" value="2"/>
</dbReference>
<evidence type="ECO:0000256" key="1">
    <source>
        <dbReference type="SAM" id="Coils"/>
    </source>
</evidence>
<organism evidence="3 4">
    <name type="scientific">Brassica cretica</name>
    <name type="common">Mustard</name>
    <dbReference type="NCBI Taxonomy" id="69181"/>
    <lineage>
        <taxon>Eukaryota</taxon>
        <taxon>Viridiplantae</taxon>
        <taxon>Streptophyta</taxon>
        <taxon>Embryophyta</taxon>
        <taxon>Tracheophyta</taxon>
        <taxon>Spermatophyta</taxon>
        <taxon>Magnoliopsida</taxon>
        <taxon>eudicotyledons</taxon>
        <taxon>Gunneridae</taxon>
        <taxon>Pentapetalae</taxon>
        <taxon>rosids</taxon>
        <taxon>malvids</taxon>
        <taxon>Brassicales</taxon>
        <taxon>Brassicaceae</taxon>
        <taxon>Brassiceae</taxon>
        <taxon>Brassica</taxon>
    </lineage>
</organism>
<feature type="compositionally biased region" description="Basic and acidic residues" evidence="2">
    <location>
        <begin position="547"/>
        <end position="579"/>
    </location>
</feature>
<keyword evidence="1" id="KW-0175">Coiled coil</keyword>
<evidence type="ECO:0000313" key="3">
    <source>
        <dbReference type="EMBL" id="KAF3498575.1"/>
    </source>
</evidence>
<dbReference type="EMBL" id="QGKV02002055">
    <property type="protein sequence ID" value="KAF3498575.1"/>
    <property type="molecule type" value="Genomic_DNA"/>
</dbReference>
<dbReference type="Proteomes" id="UP000266723">
    <property type="component" value="Unassembled WGS sequence"/>
</dbReference>
<gene>
    <name evidence="3" type="ORF">DY000_02052618</name>
</gene>
<dbReference type="InterPro" id="IPR012436">
    <property type="entry name" value="DUF1633"/>
</dbReference>